<feature type="domain" description="MTTase N-terminal" evidence="10">
    <location>
        <begin position="14"/>
        <end position="124"/>
    </location>
</feature>
<evidence type="ECO:0000256" key="6">
    <source>
        <dbReference type="ARBA" id="ARBA00023004"/>
    </source>
</evidence>
<dbReference type="SUPFAM" id="SSF102114">
    <property type="entry name" value="Radical SAM enzymes"/>
    <property type="match status" value="1"/>
</dbReference>
<dbReference type="InterPro" id="IPR012340">
    <property type="entry name" value="NA-bd_OB-fold"/>
</dbReference>
<dbReference type="AlphaFoldDB" id="V4RGD8"/>
<keyword evidence="13" id="KW-1185">Reference proteome</keyword>
<feature type="binding site" evidence="8">
    <location>
        <position position="164"/>
    </location>
    <ligand>
        <name>[4Fe-4S] cluster</name>
        <dbReference type="ChEBI" id="CHEBI:49883"/>
        <label>2</label>
        <note>4Fe-4S-S-AdoMet</note>
    </ligand>
</feature>
<sequence>MTRSVAPPISDAQPKVGFVSLGCPKALVDSERILTRLKGEGYDTSASYAGADVIVVNTCGFLDSAKEESLNAIGEALAENGKVIVTGCMGGEEAMIRARFPNVAAVTGAHQYDAVMDAVHNVVPPKPDPFRPLVPEDSAGVRLTPKHYAYLKISEGCDHRCSFCIIPSLRGDLASRPVADVLREAEILAKSGVKELLVVSQDTSAYGLDIRYAQSEWRGQNWNASFEDLSRGLGELGIWVRMHYVYPYPHVNSVIPLMAEGKILPYLDIPFQHASPKILKAMKRPGNQEKTLDRILSWREICPDLTLRSTFVVGFPGETEADFNFLLDWLEAAQIDRVGAFAYENVEGAAAKLLPDHVPEEVKQDRLARFMAVASRISAQKLQAKVGRIEDCLVDDIRNDGTAIARTKGDAPEIDGHIFLKGFSGLKAGDLVKARVTKADAYDLWGEPEGLIKLNRVPGATPRRMHNLITRC</sequence>
<dbReference type="Proteomes" id="UP000017837">
    <property type="component" value="Unassembled WGS sequence"/>
</dbReference>
<dbReference type="PATRIC" id="fig|1121022.4.peg.2544"/>
<dbReference type="SMART" id="SM00729">
    <property type="entry name" value="Elp3"/>
    <property type="match status" value="1"/>
</dbReference>
<dbReference type="InterPro" id="IPR013848">
    <property type="entry name" value="Methylthiotransferase_N"/>
</dbReference>
<comment type="catalytic activity">
    <reaction evidence="8">
        <text>L-aspartate(89)-[ribosomal protein uS12]-hydrogen + (sulfur carrier)-SH + AH2 + 2 S-adenosyl-L-methionine = 3-methylsulfanyl-L-aspartate(89)-[ribosomal protein uS12]-hydrogen + (sulfur carrier)-H + 5'-deoxyadenosine + L-methionine + A + S-adenosyl-L-homocysteine + 2 H(+)</text>
        <dbReference type="Rhea" id="RHEA:37087"/>
        <dbReference type="Rhea" id="RHEA-COMP:10460"/>
        <dbReference type="Rhea" id="RHEA-COMP:10461"/>
        <dbReference type="Rhea" id="RHEA-COMP:14737"/>
        <dbReference type="Rhea" id="RHEA-COMP:14739"/>
        <dbReference type="ChEBI" id="CHEBI:13193"/>
        <dbReference type="ChEBI" id="CHEBI:15378"/>
        <dbReference type="ChEBI" id="CHEBI:17319"/>
        <dbReference type="ChEBI" id="CHEBI:17499"/>
        <dbReference type="ChEBI" id="CHEBI:29917"/>
        <dbReference type="ChEBI" id="CHEBI:29961"/>
        <dbReference type="ChEBI" id="CHEBI:57844"/>
        <dbReference type="ChEBI" id="CHEBI:57856"/>
        <dbReference type="ChEBI" id="CHEBI:59789"/>
        <dbReference type="ChEBI" id="CHEBI:64428"/>
        <dbReference type="ChEBI" id="CHEBI:73599"/>
        <dbReference type="EC" id="2.8.4.4"/>
    </reaction>
</comment>
<dbReference type="HAMAP" id="MF_01865">
    <property type="entry name" value="MTTase_RimO"/>
    <property type="match status" value="1"/>
</dbReference>
<dbReference type="SFLD" id="SFLDG01082">
    <property type="entry name" value="B12-binding_domain_containing"/>
    <property type="match status" value="1"/>
</dbReference>
<dbReference type="InterPro" id="IPR007197">
    <property type="entry name" value="rSAM"/>
</dbReference>
<keyword evidence="1 8" id="KW-0004">4Fe-4S</keyword>
<dbReference type="InterPro" id="IPR023404">
    <property type="entry name" value="rSAM_horseshoe"/>
</dbReference>
<dbReference type="GO" id="GO:0103039">
    <property type="term" value="F:protein methylthiotransferase activity"/>
    <property type="evidence" value="ECO:0007669"/>
    <property type="project" value="UniProtKB-EC"/>
</dbReference>
<name>V4RGD8_9CAUL</name>
<feature type="binding site" evidence="8">
    <location>
        <position position="88"/>
    </location>
    <ligand>
        <name>[4Fe-4S] cluster</name>
        <dbReference type="ChEBI" id="CHEBI:49883"/>
        <label>1</label>
    </ligand>
</feature>
<feature type="binding site" evidence="8">
    <location>
        <position position="157"/>
    </location>
    <ligand>
        <name>[4Fe-4S] cluster</name>
        <dbReference type="ChEBI" id="CHEBI:49883"/>
        <label>2</label>
        <note>4Fe-4S-S-AdoMet</note>
    </ligand>
</feature>
<evidence type="ECO:0000256" key="4">
    <source>
        <dbReference type="ARBA" id="ARBA00022691"/>
    </source>
</evidence>
<keyword evidence="5 8" id="KW-0479">Metal-binding</keyword>
<dbReference type="InterPro" id="IPR005839">
    <property type="entry name" value="Methylthiotransferase"/>
</dbReference>
<dbReference type="SFLD" id="SFLDS00029">
    <property type="entry name" value="Radical_SAM"/>
    <property type="match status" value="1"/>
</dbReference>
<dbReference type="InterPro" id="IPR020612">
    <property type="entry name" value="Methylthiotransferase_CS"/>
</dbReference>
<dbReference type="PANTHER" id="PTHR43837:SF1">
    <property type="entry name" value="RIBOSOMAL PROTEIN US12 METHYLTHIOTRANSFERASE RIMO"/>
    <property type="match status" value="1"/>
</dbReference>
<dbReference type="RefSeq" id="WP_018080617.1">
    <property type="nucleotide sequence ID" value="NZ_AQWM01000002.1"/>
</dbReference>
<feature type="binding site" evidence="8">
    <location>
        <position position="59"/>
    </location>
    <ligand>
        <name>[4Fe-4S] cluster</name>
        <dbReference type="ChEBI" id="CHEBI:49883"/>
        <label>1</label>
    </ligand>
</feature>
<dbReference type="GO" id="GO:0005840">
    <property type="term" value="C:ribosome"/>
    <property type="evidence" value="ECO:0007669"/>
    <property type="project" value="UniProtKB-KW"/>
</dbReference>
<keyword evidence="4 8" id="KW-0949">S-adenosyl-L-methionine</keyword>
<feature type="binding site" evidence="8">
    <location>
        <position position="23"/>
    </location>
    <ligand>
        <name>[4Fe-4S] cluster</name>
        <dbReference type="ChEBI" id="CHEBI:49883"/>
        <label>1</label>
    </ligand>
</feature>
<evidence type="ECO:0000256" key="1">
    <source>
        <dbReference type="ARBA" id="ARBA00022485"/>
    </source>
</evidence>
<comment type="similarity">
    <text evidence="8">Belongs to the methylthiotransferase family. RimO subfamily.</text>
</comment>
<dbReference type="SFLD" id="SFLDG01061">
    <property type="entry name" value="methylthiotransferase"/>
    <property type="match status" value="1"/>
</dbReference>
<dbReference type="STRING" id="1121022.GCA_000376105_00948"/>
<feature type="binding site" evidence="8">
    <location>
        <position position="161"/>
    </location>
    <ligand>
        <name>[4Fe-4S] cluster</name>
        <dbReference type="ChEBI" id="CHEBI:49883"/>
        <label>2</label>
        <note>4Fe-4S-S-AdoMet</note>
    </ligand>
</feature>
<comment type="subcellular location">
    <subcellularLocation>
        <location evidence="8">Cytoplasm</location>
    </subcellularLocation>
</comment>
<dbReference type="PANTHER" id="PTHR43837">
    <property type="entry name" value="RIBOSOMAL PROTEIN S12 METHYLTHIOTRANSFERASE RIMO"/>
    <property type="match status" value="1"/>
</dbReference>
<dbReference type="SFLD" id="SFLDF00274">
    <property type="entry name" value="ribosomal_protein_S12_methylth"/>
    <property type="match status" value="1"/>
</dbReference>
<comment type="cofactor">
    <cofactor evidence="8">
        <name>[4Fe-4S] cluster</name>
        <dbReference type="ChEBI" id="CHEBI:49883"/>
    </cofactor>
    <text evidence="8">Binds 2 [4Fe-4S] clusters. One cluster is coordinated with 3 cysteines and an exchangeable S-adenosyl-L-methionine.</text>
</comment>
<dbReference type="InterPro" id="IPR002792">
    <property type="entry name" value="TRAM_dom"/>
</dbReference>
<dbReference type="InterPro" id="IPR038135">
    <property type="entry name" value="Methylthiotransferase_N_sf"/>
</dbReference>
<keyword evidence="2 8" id="KW-0963">Cytoplasm</keyword>
<evidence type="ECO:0000256" key="3">
    <source>
        <dbReference type="ARBA" id="ARBA00022679"/>
    </source>
</evidence>
<dbReference type="FunFam" id="3.80.30.20:FF:000001">
    <property type="entry name" value="tRNA-2-methylthio-N(6)-dimethylallyladenosine synthase 2"/>
    <property type="match status" value="1"/>
</dbReference>
<evidence type="ECO:0000256" key="8">
    <source>
        <dbReference type="HAMAP-Rule" id="MF_01865"/>
    </source>
</evidence>
<dbReference type="Pfam" id="PF00919">
    <property type="entry name" value="UPF0004"/>
    <property type="match status" value="1"/>
</dbReference>
<dbReference type="GO" id="GO:0046872">
    <property type="term" value="F:metal ion binding"/>
    <property type="evidence" value="ECO:0007669"/>
    <property type="project" value="UniProtKB-KW"/>
</dbReference>
<comment type="function">
    <text evidence="8">Catalyzes the methylthiolation of an aspartic acid residue of ribosomal protein uS12.</text>
</comment>
<comment type="caution">
    <text evidence="12">The sequence shown here is derived from an EMBL/GenBank/DDBJ whole genome shotgun (WGS) entry which is preliminary data.</text>
</comment>
<dbReference type="EC" id="2.8.4.4" evidence="8"/>
<dbReference type="PROSITE" id="PS01278">
    <property type="entry name" value="MTTASE_RADICAL"/>
    <property type="match status" value="1"/>
</dbReference>
<proteinExistence type="inferred from homology"/>
<keyword evidence="7 8" id="KW-0411">Iron-sulfur</keyword>
<evidence type="ECO:0000256" key="5">
    <source>
        <dbReference type="ARBA" id="ARBA00022723"/>
    </source>
</evidence>
<dbReference type="PROSITE" id="PS51449">
    <property type="entry name" value="MTTASE_N"/>
    <property type="match status" value="1"/>
</dbReference>
<keyword evidence="3 8" id="KW-0808">Transferase</keyword>
<dbReference type="CDD" id="cd01335">
    <property type="entry name" value="Radical_SAM"/>
    <property type="match status" value="1"/>
</dbReference>
<evidence type="ECO:0000259" key="11">
    <source>
        <dbReference type="PROSITE" id="PS51918"/>
    </source>
</evidence>
<evidence type="ECO:0000259" key="9">
    <source>
        <dbReference type="PROSITE" id="PS50926"/>
    </source>
</evidence>
<dbReference type="Pfam" id="PF18693">
    <property type="entry name" value="TRAM_2"/>
    <property type="match status" value="1"/>
</dbReference>
<keyword evidence="12" id="KW-0687">Ribonucleoprotein</keyword>
<dbReference type="GO" id="GO:0035599">
    <property type="term" value="F:aspartic acid methylthiotransferase activity"/>
    <property type="evidence" value="ECO:0007669"/>
    <property type="project" value="TreeGrafter"/>
</dbReference>
<feature type="domain" description="Radical SAM core" evidence="11">
    <location>
        <begin position="143"/>
        <end position="380"/>
    </location>
</feature>
<dbReference type="GO" id="GO:0005829">
    <property type="term" value="C:cytosol"/>
    <property type="evidence" value="ECO:0007669"/>
    <property type="project" value="TreeGrafter"/>
</dbReference>
<dbReference type="FunFam" id="3.40.50.12160:FF:000002">
    <property type="entry name" value="Ribosomal protein S12 methylthiotransferase RimO"/>
    <property type="match status" value="1"/>
</dbReference>
<dbReference type="InterPro" id="IPR005840">
    <property type="entry name" value="Ribosomal_uS12_MeSTrfase_RimO"/>
</dbReference>
<accession>V4RGD8</accession>
<evidence type="ECO:0000259" key="10">
    <source>
        <dbReference type="PROSITE" id="PS51449"/>
    </source>
</evidence>
<dbReference type="GO" id="GO:0006400">
    <property type="term" value="P:tRNA modification"/>
    <property type="evidence" value="ECO:0007669"/>
    <property type="project" value="InterPro"/>
</dbReference>
<dbReference type="InterPro" id="IPR058240">
    <property type="entry name" value="rSAM_sf"/>
</dbReference>
<evidence type="ECO:0000256" key="7">
    <source>
        <dbReference type="ARBA" id="ARBA00023014"/>
    </source>
</evidence>
<dbReference type="NCBIfam" id="TIGR00089">
    <property type="entry name" value="MiaB/RimO family radical SAM methylthiotransferase"/>
    <property type="match status" value="1"/>
</dbReference>
<dbReference type="eggNOG" id="COG0621">
    <property type="taxonomic scope" value="Bacteria"/>
</dbReference>
<evidence type="ECO:0000313" key="13">
    <source>
        <dbReference type="Proteomes" id="UP000017837"/>
    </source>
</evidence>
<organism evidence="12 13">
    <name type="scientific">Asticcacaulis benevestitus DSM 16100 = ATCC BAA-896</name>
    <dbReference type="NCBI Taxonomy" id="1121022"/>
    <lineage>
        <taxon>Bacteria</taxon>
        <taxon>Pseudomonadati</taxon>
        <taxon>Pseudomonadota</taxon>
        <taxon>Alphaproteobacteria</taxon>
        <taxon>Caulobacterales</taxon>
        <taxon>Caulobacteraceae</taxon>
        <taxon>Asticcacaulis</taxon>
    </lineage>
</organism>
<protein>
    <recommendedName>
        <fullName evidence="8">Ribosomal protein uS12 methylthiotransferase RimO</fullName>
        <shortName evidence="8">uS12 MTTase</shortName>
        <shortName evidence="8">uS12 methylthiotransferase</shortName>
        <ecNumber evidence="8">2.8.4.4</ecNumber>
    </recommendedName>
    <alternativeName>
        <fullName evidence="8">Ribosomal protein uS12 (aspartate-C(3))-methylthiotransferase</fullName>
    </alternativeName>
    <alternativeName>
        <fullName evidence="8">Ribosome maturation factor RimO</fullName>
    </alternativeName>
</protein>
<dbReference type="NCBIfam" id="TIGR01125">
    <property type="entry name" value="30S ribosomal protein S12 methylthiotransferase RimO"/>
    <property type="match status" value="1"/>
</dbReference>
<keyword evidence="6 8" id="KW-0408">Iron</keyword>
<dbReference type="Gene3D" id="3.40.50.12160">
    <property type="entry name" value="Methylthiotransferase, N-terminal domain"/>
    <property type="match status" value="1"/>
</dbReference>
<dbReference type="PROSITE" id="PS51918">
    <property type="entry name" value="RADICAL_SAM"/>
    <property type="match status" value="1"/>
</dbReference>
<dbReference type="PROSITE" id="PS50926">
    <property type="entry name" value="TRAM"/>
    <property type="match status" value="1"/>
</dbReference>
<dbReference type="Gene3D" id="2.40.50.140">
    <property type="entry name" value="Nucleic acid-binding proteins"/>
    <property type="match status" value="1"/>
</dbReference>
<dbReference type="InterPro" id="IPR006638">
    <property type="entry name" value="Elp3/MiaA/NifB-like_rSAM"/>
</dbReference>
<dbReference type="Pfam" id="PF04055">
    <property type="entry name" value="Radical_SAM"/>
    <property type="match status" value="1"/>
</dbReference>
<feature type="domain" description="TRAM" evidence="9">
    <location>
        <begin position="383"/>
        <end position="450"/>
    </location>
</feature>
<keyword evidence="12" id="KW-0689">Ribosomal protein</keyword>
<reference evidence="12 13" key="1">
    <citation type="journal article" date="2014" name="Nature">
        <title>Sequential evolution of bacterial morphology by co-option of a developmental regulator.</title>
        <authorList>
            <person name="Jiang C."/>
            <person name="Brown P.J."/>
            <person name="Ducret A."/>
            <person name="Brun Y.V."/>
        </authorList>
    </citation>
    <scope>NUCLEOTIDE SEQUENCE [LARGE SCALE GENOMIC DNA]</scope>
    <source>
        <strain evidence="12 13">DSM 16100</strain>
    </source>
</reference>
<evidence type="ECO:0000256" key="2">
    <source>
        <dbReference type="ARBA" id="ARBA00022490"/>
    </source>
</evidence>
<gene>
    <name evidence="8 12" type="primary">rimO</name>
    <name evidence="12" type="ORF">ABENE_12545</name>
</gene>
<dbReference type="GO" id="GO:0051539">
    <property type="term" value="F:4 iron, 4 sulfur cluster binding"/>
    <property type="evidence" value="ECO:0007669"/>
    <property type="project" value="UniProtKB-UniRule"/>
</dbReference>
<dbReference type="Gene3D" id="3.80.30.20">
    <property type="entry name" value="tm_1862 like domain"/>
    <property type="match status" value="1"/>
</dbReference>
<dbReference type="OrthoDB" id="9805215at2"/>
<dbReference type="EMBL" id="AWGB01000024">
    <property type="protein sequence ID" value="ESQ90413.1"/>
    <property type="molecule type" value="Genomic_DNA"/>
</dbReference>
<evidence type="ECO:0000313" key="12">
    <source>
        <dbReference type="EMBL" id="ESQ90413.1"/>
    </source>
</evidence>